<name>A0A1E3B2Q6_ASPCR</name>
<organism evidence="1 2">
    <name type="scientific">Aspergillus cristatus</name>
    <name type="common">Chinese Fuzhuan brick tea-fermentation fungus</name>
    <name type="synonym">Eurotium cristatum</name>
    <dbReference type="NCBI Taxonomy" id="573508"/>
    <lineage>
        <taxon>Eukaryota</taxon>
        <taxon>Fungi</taxon>
        <taxon>Dikarya</taxon>
        <taxon>Ascomycota</taxon>
        <taxon>Pezizomycotina</taxon>
        <taxon>Eurotiomycetes</taxon>
        <taxon>Eurotiomycetidae</taxon>
        <taxon>Eurotiales</taxon>
        <taxon>Aspergillaceae</taxon>
        <taxon>Aspergillus</taxon>
        <taxon>Aspergillus subgen. Aspergillus</taxon>
    </lineage>
</organism>
<dbReference type="VEuPathDB" id="FungiDB:SI65_09471"/>
<dbReference type="EMBL" id="JXNT01000018">
    <property type="protein sequence ID" value="ODM15232.1"/>
    <property type="molecule type" value="Genomic_DNA"/>
</dbReference>
<protein>
    <recommendedName>
        <fullName evidence="3">Lysine-specific metallo-endopeptidase domain-containing protein</fullName>
    </recommendedName>
</protein>
<evidence type="ECO:0000313" key="2">
    <source>
        <dbReference type="Proteomes" id="UP000094569"/>
    </source>
</evidence>
<reference evidence="1 2" key="1">
    <citation type="journal article" date="2016" name="BMC Genomics">
        <title>Comparative genomic and transcriptomic analyses of the Fuzhuan brick tea-fermentation fungus Aspergillus cristatus.</title>
        <authorList>
            <person name="Ge Y."/>
            <person name="Wang Y."/>
            <person name="Liu Y."/>
            <person name="Tan Y."/>
            <person name="Ren X."/>
            <person name="Zhang X."/>
            <person name="Hyde K.D."/>
            <person name="Liu Y."/>
            <person name="Liu Z."/>
        </authorList>
    </citation>
    <scope>NUCLEOTIDE SEQUENCE [LARGE SCALE GENOMIC DNA]</scope>
    <source>
        <strain evidence="1 2">GZAAS20.1005</strain>
    </source>
</reference>
<accession>A0A1E3B2Q6</accession>
<keyword evidence="2" id="KW-1185">Reference proteome</keyword>
<evidence type="ECO:0008006" key="3">
    <source>
        <dbReference type="Google" id="ProtNLM"/>
    </source>
</evidence>
<gene>
    <name evidence="1" type="ORF">SI65_09471</name>
</gene>
<dbReference type="OrthoDB" id="4410845at2759"/>
<proteinExistence type="predicted"/>
<dbReference type="AlphaFoldDB" id="A0A1E3B2Q6"/>
<comment type="caution">
    <text evidence="1">The sequence shown here is derived from an EMBL/GenBank/DDBJ whole genome shotgun (WGS) entry which is preliminary data.</text>
</comment>
<sequence>MQTLDEAMTWANPELYPPGEYANLALYYNNQARVWIHELLHMNWVSTAGIYGDSDHIVDMILLYQRRNRLDERQTAYGPWETKALARAAFKPGFLTIINSDNLAL</sequence>
<dbReference type="Proteomes" id="UP000094569">
    <property type="component" value="Unassembled WGS sequence"/>
</dbReference>
<evidence type="ECO:0000313" key="1">
    <source>
        <dbReference type="EMBL" id="ODM15232.1"/>
    </source>
</evidence>